<dbReference type="Proteomes" id="UP001190700">
    <property type="component" value="Unassembled WGS sequence"/>
</dbReference>
<keyword evidence="4" id="KW-0694">RNA-binding</keyword>
<keyword evidence="3 4" id="KW-0067">ATP-binding</keyword>
<dbReference type="GO" id="GO:0005524">
    <property type="term" value="F:ATP binding"/>
    <property type="evidence" value="ECO:0007669"/>
    <property type="project" value="UniProtKB-UniRule"/>
</dbReference>
<evidence type="ECO:0000313" key="8">
    <source>
        <dbReference type="Proteomes" id="UP001190700"/>
    </source>
</evidence>
<evidence type="ECO:0000256" key="1">
    <source>
        <dbReference type="ARBA" id="ARBA00022741"/>
    </source>
</evidence>
<evidence type="ECO:0000256" key="3">
    <source>
        <dbReference type="ARBA" id="ARBA00022840"/>
    </source>
</evidence>
<evidence type="ECO:0000256" key="2">
    <source>
        <dbReference type="ARBA" id="ARBA00022801"/>
    </source>
</evidence>
<feature type="compositionally biased region" description="Acidic residues" evidence="5">
    <location>
        <begin position="162"/>
        <end position="188"/>
    </location>
</feature>
<comment type="domain">
    <text evidence="4">The Q motif is unique to and characteristic of the DEAD box family of RNA helicases and controls ATP binding and hydrolysis.</text>
</comment>
<gene>
    <name evidence="7" type="ORF">CYMTET_33135</name>
</gene>
<evidence type="ECO:0000256" key="5">
    <source>
        <dbReference type="SAM" id="MobiDB-lite"/>
    </source>
</evidence>
<protein>
    <recommendedName>
        <fullName evidence="4">ATP-dependent RNA helicase</fullName>
        <ecNumber evidence="4">3.6.4.13</ecNumber>
    </recommendedName>
</protein>
<dbReference type="Pfam" id="PF00270">
    <property type="entry name" value="DEAD"/>
    <property type="match status" value="1"/>
</dbReference>
<proteinExistence type="inferred from homology"/>
<comment type="function">
    <text evidence="4">RNA helicase.</text>
</comment>
<reference evidence="7 8" key="1">
    <citation type="journal article" date="2015" name="Genome Biol. Evol.">
        <title>Comparative Genomics of a Bacterivorous Green Alga Reveals Evolutionary Causalities and Consequences of Phago-Mixotrophic Mode of Nutrition.</title>
        <authorList>
            <person name="Burns J.A."/>
            <person name="Paasch A."/>
            <person name="Narechania A."/>
            <person name="Kim E."/>
        </authorList>
    </citation>
    <scope>NUCLEOTIDE SEQUENCE [LARGE SCALE GENOMIC DNA]</scope>
    <source>
        <strain evidence="7 8">PLY_AMNH</strain>
    </source>
</reference>
<feature type="domain" description="DEAD/DEAH-box helicase" evidence="6">
    <location>
        <begin position="306"/>
        <end position="360"/>
    </location>
</feature>
<name>A0AAE0FE27_9CHLO</name>
<comment type="similarity">
    <text evidence="4">Belongs to the DEAD box helicase family.</text>
</comment>
<dbReference type="Gene3D" id="3.40.50.300">
    <property type="entry name" value="P-loop containing nucleotide triphosphate hydrolases"/>
    <property type="match status" value="1"/>
</dbReference>
<feature type="compositionally biased region" description="Polar residues" evidence="5">
    <location>
        <begin position="234"/>
        <end position="243"/>
    </location>
</feature>
<comment type="caution">
    <text evidence="7">The sequence shown here is derived from an EMBL/GenBank/DDBJ whole genome shotgun (WGS) entry which is preliminary data.</text>
</comment>
<keyword evidence="1 4" id="KW-0547">Nucleotide-binding</keyword>
<keyword evidence="8" id="KW-1185">Reference proteome</keyword>
<dbReference type="InterPro" id="IPR011545">
    <property type="entry name" value="DEAD/DEAH_box_helicase_dom"/>
</dbReference>
<feature type="region of interest" description="Disordered" evidence="5">
    <location>
        <begin position="1"/>
        <end position="251"/>
    </location>
</feature>
<feature type="compositionally biased region" description="Basic and acidic residues" evidence="5">
    <location>
        <begin position="9"/>
        <end position="20"/>
    </location>
</feature>
<feature type="compositionally biased region" description="Basic and acidic residues" evidence="5">
    <location>
        <begin position="46"/>
        <end position="55"/>
    </location>
</feature>
<organism evidence="7 8">
    <name type="scientific">Cymbomonas tetramitiformis</name>
    <dbReference type="NCBI Taxonomy" id="36881"/>
    <lineage>
        <taxon>Eukaryota</taxon>
        <taxon>Viridiplantae</taxon>
        <taxon>Chlorophyta</taxon>
        <taxon>Pyramimonadophyceae</taxon>
        <taxon>Pyramimonadales</taxon>
        <taxon>Pyramimonadaceae</taxon>
        <taxon>Cymbomonas</taxon>
    </lineage>
</organism>
<dbReference type="PANTHER" id="PTHR24031">
    <property type="entry name" value="RNA HELICASE"/>
    <property type="match status" value="1"/>
</dbReference>
<dbReference type="EMBL" id="LGRX02020110">
    <property type="protein sequence ID" value="KAK3257790.1"/>
    <property type="molecule type" value="Genomic_DNA"/>
</dbReference>
<feature type="compositionally biased region" description="Acidic residues" evidence="5">
    <location>
        <begin position="142"/>
        <end position="155"/>
    </location>
</feature>
<keyword evidence="4" id="KW-0347">Helicase</keyword>
<dbReference type="SUPFAM" id="SSF52540">
    <property type="entry name" value="P-loop containing nucleoside triphosphate hydrolases"/>
    <property type="match status" value="1"/>
</dbReference>
<feature type="compositionally biased region" description="Acidic residues" evidence="5">
    <location>
        <begin position="74"/>
        <end position="85"/>
    </location>
</feature>
<evidence type="ECO:0000313" key="7">
    <source>
        <dbReference type="EMBL" id="KAK3257790.1"/>
    </source>
</evidence>
<dbReference type="AlphaFoldDB" id="A0AAE0FE27"/>
<dbReference type="EC" id="3.6.4.13" evidence="4"/>
<accession>A0AAE0FE27</accession>
<sequence length="372" mass="40338">MAPSLLEKLNAKAKERELQKAEPTSKATKVLTAPGTGHAHLAPYRNVKEERENKKQRLQNRASSKTEAKGEASDGNDDEEDDEGELLVRASEDLVESREQQERAEDEDEDGEGDDDDDDGGGDDDDEHDNDVGDSDSLGDVGDTDESEEEEDEGDDAHNEEVAEEENDVDSEQGEAVDDDDDDEEEEQATIGKEQDRENAEDDSGGSDGCGDVAGDAQEDRSQTTHAAEIAAPNASNSEQPSKVTKKKKAGPTLNWMRVPIALGPEDRLPVEEVAGLDPRIARALKRQGMETLFPAQVGLWRESCAGAAEGRDLCVCAPTGSGKTLAYALPIAQGLSKCIFRRLRALVVLPTHDLVLQVIPTMPHTQRIFVL</sequence>
<keyword evidence="2 4" id="KW-0378">Hydrolase</keyword>
<feature type="compositionally biased region" description="Acidic residues" evidence="5">
    <location>
        <begin position="104"/>
        <end position="134"/>
    </location>
</feature>
<evidence type="ECO:0000256" key="4">
    <source>
        <dbReference type="RuleBase" id="RU365068"/>
    </source>
</evidence>
<evidence type="ECO:0000259" key="6">
    <source>
        <dbReference type="Pfam" id="PF00270"/>
    </source>
</evidence>
<dbReference type="GO" id="GO:0003723">
    <property type="term" value="F:RNA binding"/>
    <property type="evidence" value="ECO:0007669"/>
    <property type="project" value="UniProtKB-UniRule"/>
</dbReference>
<dbReference type="GO" id="GO:0016787">
    <property type="term" value="F:hydrolase activity"/>
    <property type="evidence" value="ECO:0007669"/>
    <property type="project" value="UniProtKB-KW"/>
</dbReference>
<dbReference type="GO" id="GO:0003724">
    <property type="term" value="F:RNA helicase activity"/>
    <property type="evidence" value="ECO:0007669"/>
    <property type="project" value="UniProtKB-EC"/>
</dbReference>
<feature type="compositionally biased region" description="Basic and acidic residues" evidence="5">
    <location>
        <begin position="90"/>
        <end position="103"/>
    </location>
</feature>
<comment type="catalytic activity">
    <reaction evidence="4">
        <text>ATP + H2O = ADP + phosphate + H(+)</text>
        <dbReference type="Rhea" id="RHEA:13065"/>
        <dbReference type="ChEBI" id="CHEBI:15377"/>
        <dbReference type="ChEBI" id="CHEBI:15378"/>
        <dbReference type="ChEBI" id="CHEBI:30616"/>
        <dbReference type="ChEBI" id="CHEBI:43474"/>
        <dbReference type="ChEBI" id="CHEBI:456216"/>
        <dbReference type="EC" id="3.6.4.13"/>
    </reaction>
</comment>
<dbReference type="InterPro" id="IPR027417">
    <property type="entry name" value="P-loop_NTPase"/>
</dbReference>